<dbReference type="Proteomes" id="UP001205105">
    <property type="component" value="Unassembled WGS sequence"/>
</dbReference>
<evidence type="ECO:0000256" key="2">
    <source>
        <dbReference type="SAM" id="MobiDB-lite"/>
    </source>
</evidence>
<keyword evidence="1" id="KW-0175">Coiled coil</keyword>
<dbReference type="Pfam" id="PF04949">
    <property type="entry name" value="Transcrip_act"/>
    <property type="match status" value="1"/>
</dbReference>
<feature type="region of interest" description="Disordered" evidence="2">
    <location>
        <begin position="192"/>
        <end position="292"/>
    </location>
</feature>
<protein>
    <recommendedName>
        <fullName evidence="5">RAB6-interacting golgin</fullName>
    </recommendedName>
</protein>
<dbReference type="PANTHER" id="PTHR35315">
    <property type="entry name" value="ACI13"/>
    <property type="match status" value="1"/>
</dbReference>
<feature type="compositionally biased region" description="Gly residues" evidence="2">
    <location>
        <begin position="283"/>
        <end position="292"/>
    </location>
</feature>
<proteinExistence type="predicted"/>
<name>A0AAD5DZR1_9CHLO</name>
<evidence type="ECO:0000256" key="1">
    <source>
        <dbReference type="SAM" id="Coils"/>
    </source>
</evidence>
<organism evidence="3 4">
    <name type="scientific">Chlorella ohadii</name>
    <dbReference type="NCBI Taxonomy" id="2649997"/>
    <lineage>
        <taxon>Eukaryota</taxon>
        <taxon>Viridiplantae</taxon>
        <taxon>Chlorophyta</taxon>
        <taxon>core chlorophytes</taxon>
        <taxon>Trebouxiophyceae</taxon>
        <taxon>Chlorellales</taxon>
        <taxon>Chlorellaceae</taxon>
        <taxon>Chlorella clade</taxon>
        <taxon>Chlorella</taxon>
    </lineage>
</organism>
<feature type="compositionally biased region" description="Basic and acidic residues" evidence="2">
    <location>
        <begin position="226"/>
        <end position="235"/>
    </location>
</feature>
<evidence type="ECO:0000313" key="4">
    <source>
        <dbReference type="Proteomes" id="UP001205105"/>
    </source>
</evidence>
<evidence type="ECO:0008006" key="5">
    <source>
        <dbReference type="Google" id="ProtNLM"/>
    </source>
</evidence>
<dbReference type="EMBL" id="JADXDR010000010">
    <property type="protein sequence ID" value="KAI7846086.1"/>
    <property type="molecule type" value="Genomic_DNA"/>
</dbReference>
<reference evidence="3" key="1">
    <citation type="submission" date="2020-11" db="EMBL/GenBank/DDBJ databases">
        <title>Chlorella ohadii genome sequencing and assembly.</title>
        <authorList>
            <person name="Murik O."/>
            <person name="Treves H."/>
            <person name="Kedem I."/>
            <person name="Shotland Y."/>
            <person name="Kaplan A."/>
        </authorList>
    </citation>
    <scope>NUCLEOTIDE SEQUENCE</scope>
    <source>
        <strain evidence="3">1</strain>
    </source>
</reference>
<evidence type="ECO:0000313" key="3">
    <source>
        <dbReference type="EMBL" id="KAI7846086.1"/>
    </source>
</evidence>
<feature type="compositionally biased region" description="Low complexity" evidence="2">
    <location>
        <begin position="192"/>
        <end position="225"/>
    </location>
</feature>
<gene>
    <name evidence="3" type="ORF">COHA_000452</name>
</gene>
<comment type="caution">
    <text evidence="3">The sequence shown here is derived from an EMBL/GenBank/DDBJ whole genome shotgun (WGS) entry which is preliminary data.</text>
</comment>
<dbReference type="AlphaFoldDB" id="A0AAD5DZR1"/>
<feature type="coiled-coil region" evidence="1">
    <location>
        <begin position="16"/>
        <end position="125"/>
    </location>
</feature>
<keyword evidence="4" id="KW-1185">Reference proteome</keyword>
<dbReference type="PANTHER" id="PTHR35315:SF1">
    <property type="entry name" value="RAB6-INTERACTING GOLGIN"/>
    <property type="match status" value="1"/>
</dbReference>
<dbReference type="InterPro" id="IPR007033">
    <property type="entry name" value="GORAB"/>
</dbReference>
<accession>A0AAD5DZR1</accession>
<sequence length="292" mass="30442">MLACIPRLLCSPGAGNKSAVRQYEQELEQKERAIRESIAAKISRIHEVERQLAALHNQLHVNVAPRKQALELLRHKIEEENRQIDVHRAAFSRAKAAMEAATAALAAAEQRKSKLSEELTMLVMQSSGAQMRKLEQLSEELEHLTTGLPTAAASAANGSGHAAAGGSVAPAAAGADARVQVQVAAAAAGQQQQQQQDAKSGASQPAAAAGLSATDSSAAAEQQAQEEARRSKLEQQRQAAAARGRHVQLGGRRAGGSSGSNGSPAAAPTRIPQPPVPRTSSAGGSGRFEGFE</sequence>